<dbReference type="Gene3D" id="2.70.170.10">
    <property type="entry name" value="Neurotransmitter-gated ion-channel ligand-binding domain"/>
    <property type="match status" value="1"/>
</dbReference>
<feature type="transmembrane region" description="Helical" evidence="7">
    <location>
        <begin position="324"/>
        <end position="344"/>
    </location>
</feature>
<comment type="caution">
    <text evidence="10">The sequence shown here is derived from an EMBL/GenBank/DDBJ whole genome shotgun (WGS) entry which is preliminary data.</text>
</comment>
<dbReference type="InterPro" id="IPR006029">
    <property type="entry name" value="Neurotrans-gated_channel_TM"/>
</dbReference>
<dbReference type="PANTHER" id="PTHR18945">
    <property type="entry name" value="NEUROTRANSMITTER GATED ION CHANNEL"/>
    <property type="match status" value="1"/>
</dbReference>
<evidence type="ECO:0000256" key="8">
    <source>
        <dbReference type="SAM" id="SignalP"/>
    </source>
</evidence>
<evidence type="ECO:0000256" key="4">
    <source>
        <dbReference type="ARBA" id="ARBA00022475"/>
    </source>
</evidence>
<evidence type="ECO:0000313" key="11">
    <source>
        <dbReference type="Proteomes" id="UP000095042"/>
    </source>
</evidence>
<dbReference type="OrthoDB" id="9791590at2"/>
<dbReference type="PRINTS" id="PR00253">
    <property type="entry name" value="GABAARECEPTR"/>
</dbReference>
<dbReference type="InterPro" id="IPR006028">
    <property type="entry name" value="GABAA/Glycine_rcpt"/>
</dbReference>
<dbReference type="GO" id="GO:0004888">
    <property type="term" value="F:transmembrane signaling receptor activity"/>
    <property type="evidence" value="ECO:0007669"/>
    <property type="project" value="InterPro"/>
</dbReference>
<evidence type="ECO:0000256" key="1">
    <source>
        <dbReference type="ARBA" id="ARBA00004141"/>
    </source>
</evidence>
<gene>
    <name evidence="10" type="ORF">AUC71_03080</name>
</gene>
<keyword evidence="7" id="KW-0472">Membrane</keyword>
<keyword evidence="7" id="KW-1133">Transmembrane helix</keyword>
<feature type="transmembrane region" description="Helical" evidence="7">
    <location>
        <begin position="253"/>
        <end position="274"/>
    </location>
</feature>
<keyword evidence="8" id="KW-0732">Signal</keyword>
<comment type="subcellular location">
    <subcellularLocation>
        <location evidence="2">Cell membrane</location>
    </subcellularLocation>
    <subcellularLocation>
        <location evidence="1">Membrane</location>
        <topology evidence="1">Multi-pass membrane protein</topology>
    </subcellularLocation>
</comment>
<reference evidence="10 11" key="1">
    <citation type="journal article" date="2016" name="Environ. Microbiol.">
        <title>New Methyloceanibacter diversity from North Sea sediments includes methanotroph containing solely the soluble methane monooxygenase.</title>
        <authorList>
            <person name="Vekeman B."/>
            <person name="Kerckhof F.M."/>
            <person name="Cremers G."/>
            <person name="de Vos P."/>
            <person name="Vandamme P."/>
            <person name="Boon N."/>
            <person name="Op den Camp H.J."/>
            <person name="Heylen K."/>
        </authorList>
    </citation>
    <scope>NUCLEOTIDE SEQUENCE [LARGE SCALE GENOMIC DNA]</scope>
    <source>
        <strain evidence="10 11">R-67177</strain>
    </source>
</reference>
<evidence type="ECO:0000256" key="5">
    <source>
        <dbReference type="ARBA" id="ARBA00023065"/>
    </source>
</evidence>
<evidence type="ECO:0000259" key="9">
    <source>
        <dbReference type="Pfam" id="PF02932"/>
    </source>
</evidence>
<dbReference type="GO" id="GO:0005886">
    <property type="term" value="C:plasma membrane"/>
    <property type="evidence" value="ECO:0007669"/>
    <property type="project" value="UniProtKB-SubCell"/>
</dbReference>
<keyword evidence="4" id="KW-1003">Cell membrane</keyword>
<feature type="transmembrane region" description="Helical" evidence="7">
    <location>
        <begin position="286"/>
        <end position="303"/>
    </location>
</feature>
<dbReference type="Proteomes" id="UP000095042">
    <property type="component" value="Unassembled WGS sequence"/>
</dbReference>
<dbReference type="SUPFAM" id="SSF90112">
    <property type="entry name" value="Neurotransmitter-gated ion-channel transmembrane pore"/>
    <property type="match status" value="1"/>
</dbReference>
<dbReference type="InterPro" id="IPR038050">
    <property type="entry name" value="Neuro_actylchol_rec"/>
</dbReference>
<keyword evidence="7" id="KW-0812">Transmembrane</keyword>
<evidence type="ECO:0000256" key="3">
    <source>
        <dbReference type="ARBA" id="ARBA00022448"/>
    </source>
</evidence>
<dbReference type="SUPFAM" id="SSF63712">
    <property type="entry name" value="Nicotinic receptor ligand binding domain-like"/>
    <property type="match status" value="1"/>
</dbReference>
<dbReference type="AlphaFoldDB" id="A0A1E3W6T3"/>
<evidence type="ECO:0000256" key="7">
    <source>
        <dbReference type="SAM" id="Phobius"/>
    </source>
</evidence>
<evidence type="ECO:0000256" key="6">
    <source>
        <dbReference type="ARBA" id="ARBA00023303"/>
    </source>
</evidence>
<dbReference type="Pfam" id="PF02932">
    <property type="entry name" value="Neur_chan_memb"/>
    <property type="match status" value="1"/>
</dbReference>
<evidence type="ECO:0000256" key="2">
    <source>
        <dbReference type="ARBA" id="ARBA00004236"/>
    </source>
</evidence>
<accession>A0A1E3W6T3</accession>
<dbReference type="InterPro" id="IPR036719">
    <property type="entry name" value="Neuro-gated_channel_TM_sf"/>
</dbReference>
<name>A0A1E3W6T3_9HYPH</name>
<feature type="chain" id="PRO_5009139070" description="Neurotransmitter-gated ion-channel transmembrane domain-containing protein" evidence="8">
    <location>
        <begin position="27"/>
        <end position="345"/>
    </location>
</feature>
<dbReference type="Gene3D" id="1.20.58.390">
    <property type="entry name" value="Neurotransmitter-gated ion-channel transmembrane domain"/>
    <property type="match status" value="1"/>
</dbReference>
<proteinExistence type="predicted"/>
<dbReference type="GO" id="GO:0005230">
    <property type="term" value="F:extracellular ligand-gated monoatomic ion channel activity"/>
    <property type="evidence" value="ECO:0007669"/>
    <property type="project" value="InterPro"/>
</dbReference>
<protein>
    <recommendedName>
        <fullName evidence="9">Neurotransmitter-gated ion-channel transmembrane domain-containing protein</fullName>
    </recommendedName>
</protein>
<dbReference type="InterPro" id="IPR006201">
    <property type="entry name" value="Neur_channel"/>
</dbReference>
<keyword evidence="11" id="KW-1185">Reference proteome</keyword>
<evidence type="ECO:0000313" key="10">
    <source>
        <dbReference type="EMBL" id="ODS01538.1"/>
    </source>
</evidence>
<dbReference type="InterPro" id="IPR036734">
    <property type="entry name" value="Neur_chan_lig-bd_sf"/>
</dbReference>
<keyword evidence="3" id="KW-0813">Transport</keyword>
<keyword evidence="6" id="KW-0407">Ion channel</keyword>
<keyword evidence="5" id="KW-0406">Ion transport</keyword>
<feature type="domain" description="Neurotransmitter-gated ion-channel transmembrane" evidence="9">
    <location>
        <begin position="228"/>
        <end position="303"/>
    </location>
</feature>
<organism evidence="10 11">
    <name type="scientific">Methyloceanibacter marginalis</name>
    <dbReference type="NCBI Taxonomy" id="1774971"/>
    <lineage>
        <taxon>Bacteria</taxon>
        <taxon>Pseudomonadati</taxon>
        <taxon>Pseudomonadota</taxon>
        <taxon>Alphaproteobacteria</taxon>
        <taxon>Hyphomicrobiales</taxon>
        <taxon>Hyphomicrobiaceae</taxon>
        <taxon>Methyloceanibacter</taxon>
    </lineage>
</organism>
<dbReference type="EMBL" id="LPWD01000426">
    <property type="protein sequence ID" value="ODS01538.1"/>
    <property type="molecule type" value="Genomic_DNA"/>
</dbReference>
<dbReference type="RefSeq" id="WP_069624837.1">
    <property type="nucleotide sequence ID" value="NZ_LPWD01000426.1"/>
</dbReference>
<feature type="signal peptide" evidence="8">
    <location>
        <begin position="1"/>
        <end position="26"/>
    </location>
</feature>
<feature type="transmembrane region" description="Helical" evidence="7">
    <location>
        <begin position="227"/>
        <end position="244"/>
    </location>
</feature>
<sequence length="345" mass="38211">MQMKAYRLAVVLFAVIAALVPWPSLAQDAPPRPVMEAIESSPAPKPEQVIVGAYINDIQQLDFKTNNYVIDLYVWFRWTNPAIDPSKSMEFMNRYASDDNRRDELIDTPEKMPDGSFYSIIRYQGLFATKFPLEAYPFDTQVLKVAMEDTLAGAGEQVYVVDGETPVIIDPVITLPGFEVGKPTMRVTTNTYPTNFGDLTVEKADPYSRIVISVPVTRPAVAMSLKTFVPILLIVVCASLVYFVRPRYVEGRIGLGITALLTLVALQLTATASLPDVDYLMMLDKVFLLAYLFIIVALARVVATSWRGADTDSEAEIKQADRRWAAGVLALYLLANIAVVLTALA</sequence>